<dbReference type="AlphaFoldDB" id="A0A9N8VLV0"/>
<dbReference type="GO" id="GO:0070652">
    <property type="term" value="C:HAUS complex"/>
    <property type="evidence" value="ECO:0007669"/>
    <property type="project" value="TreeGrafter"/>
</dbReference>
<keyword evidence="3" id="KW-1185">Reference proteome</keyword>
<dbReference type="Proteomes" id="UP000789375">
    <property type="component" value="Unassembled WGS sequence"/>
</dbReference>
<sequence length="363" mass="41277">MNQQLEEVSQKLFEINSPFTLLQILNDKAIACDFIEWVLLKIDVRLGKNIISPNNETAIGNLSSKQIGRLQSLTQISASLGLCKTTETDLIDATAPHDRLISFYFNLLNVLKTSRIFLNDDDSFKIPNSIKPDDFKKSCCLIDSISKDCDLFNKIVTKEIDLFPRDVMLIIGKEKSAEDVGKLDLSILQSMKEKKLQELQDLNAKFNCIQEQEACLYLDESDLDDQTHDELCVIANDLTSQFKTFNEIYDNEISPWIKKDHFKYGEKIVEGKSAFMSLQDFKTIQKSFEEIVSHHPNTVEPQHSVNNNTSSFGSNKVATSYDITNPNMIIINNRGESGLEAITRLQKVEKVLKDGIERRVKIV</sequence>
<proteinExistence type="predicted"/>
<dbReference type="InterPro" id="IPR029711">
    <property type="entry name" value="Haus7-like"/>
</dbReference>
<dbReference type="GO" id="GO:0051011">
    <property type="term" value="F:microtubule minus-end binding"/>
    <property type="evidence" value="ECO:0007669"/>
    <property type="project" value="InterPro"/>
</dbReference>
<reference evidence="2" key="1">
    <citation type="submission" date="2021-06" db="EMBL/GenBank/DDBJ databases">
        <authorList>
            <person name="Kallberg Y."/>
            <person name="Tangrot J."/>
            <person name="Rosling A."/>
        </authorList>
    </citation>
    <scope>NUCLEOTIDE SEQUENCE</scope>
    <source>
        <strain evidence="2">87-6 pot B 2015</strain>
    </source>
</reference>
<organism evidence="2 3">
    <name type="scientific">Funneliformis mosseae</name>
    <name type="common">Endomycorrhizal fungus</name>
    <name type="synonym">Glomus mosseae</name>
    <dbReference type="NCBI Taxonomy" id="27381"/>
    <lineage>
        <taxon>Eukaryota</taxon>
        <taxon>Fungi</taxon>
        <taxon>Fungi incertae sedis</taxon>
        <taxon>Mucoromycota</taxon>
        <taxon>Glomeromycotina</taxon>
        <taxon>Glomeromycetes</taxon>
        <taxon>Glomerales</taxon>
        <taxon>Glomeraceae</taxon>
        <taxon>Funneliformis</taxon>
    </lineage>
</organism>
<dbReference type="GO" id="GO:0051225">
    <property type="term" value="P:spindle assembly"/>
    <property type="evidence" value="ECO:0007669"/>
    <property type="project" value="TreeGrafter"/>
</dbReference>
<evidence type="ECO:0000313" key="3">
    <source>
        <dbReference type="Proteomes" id="UP000789375"/>
    </source>
</evidence>
<dbReference type="EMBL" id="CAJVPP010000196">
    <property type="protein sequence ID" value="CAG8454173.1"/>
    <property type="molecule type" value="Genomic_DNA"/>
</dbReference>
<dbReference type="InterPro" id="IPR010604">
    <property type="entry name" value="Plant_AUG7"/>
</dbReference>
<protein>
    <submittedName>
        <fullName evidence="2">15502_t:CDS:1</fullName>
    </submittedName>
</protein>
<dbReference type="PANTHER" id="PTHR14352:SF2">
    <property type="entry name" value="HAUS AUGMIN-LIKE COMPLEX SUBUNIT 7"/>
    <property type="match status" value="1"/>
</dbReference>
<name>A0A9N8VLV0_FUNMO</name>
<feature type="coiled-coil region" evidence="1">
    <location>
        <begin position="185"/>
        <end position="212"/>
    </location>
</feature>
<dbReference type="GO" id="GO:0031023">
    <property type="term" value="P:microtubule organizing center organization"/>
    <property type="evidence" value="ECO:0007669"/>
    <property type="project" value="TreeGrafter"/>
</dbReference>
<evidence type="ECO:0000256" key="1">
    <source>
        <dbReference type="SAM" id="Coils"/>
    </source>
</evidence>
<comment type="caution">
    <text evidence="2">The sequence shown here is derived from an EMBL/GenBank/DDBJ whole genome shotgun (WGS) entry which is preliminary data.</text>
</comment>
<dbReference type="PANTHER" id="PTHR14352">
    <property type="entry name" value="HAUS AUGMIN-LIKE COMPLEX SUBUNIT 7"/>
    <property type="match status" value="1"/>
</dbReference>
<gene>
    <name evidence="2" type="ORF">FMOSSE_LOCUS1690</name>
</gene>
<accession>A0A9N8VLV0</accession>
<evidence type="ECO:0000313" key="2">
    <source>
        <dbReference type="EMBL" id="CAG8454173.1"/>
    </source>
</evidence>
<keyword evidence="1" id="KW-0175">Coiled coil</keyword>
<dbReference type="Pfam" id="PF06694">
    <property type="entry name" value="Plant_NMP1"/>
    <property type="match status" value="1"/>
</dbReference>